<evidence type="ECO:0000256" key="1">
    <source>
        <dbReference type="ARBA" id="ARBA00007381"/>
    </source>
</evidence>
<dbReference type="GO" id="GO:0005524">
    <property type="term" value="F:ATP binding"/>
    <property type="evidence" value="ECO:0007669"/>
    <property type="project" value="UniProtKB-KW"/>
</dbReference>
<evidence type="ECO:0000313" key="6">
    <source>
        <dbReference type="Proteomes" id="UP001359559"/>
    </source>
</evidence>
<dbReference type="SUPFAM" id="SSF53098">
    <property type="entry name" value="Ribonuclease H-like"/>
    <property type="match status" value="1"/>
</dbReference>
<reference evidence="5 6" key="1">
    <citation type="submission" date="2024-01" db="EMBL/GenBank/DDBJ databases">
        <title>The genomes of 5 underutilized Papilionoideae crops provide insights into root nodulation and disease resistance.</title>
        <authorList>
            <person name="Yuan L."/>
        </authorList>
    </citation>
    <scope>NUCLEOTIDE SEQUENCE [LARGE SCALE GENOMIC DNA]</scope>
    <source>
        <strain evidence="5">LY-2023</strain>
        <tissue evidence="5">Leaf</tissue>
    </source>
</reference>
<dbReference type="Pfam" id="PF13456">
    <property type="entry name" value="RVT_3"/>
    <property type="match status" value="1"/>
</dbReference>
<dbReference type="GO" id="GO:0003676">
    <property type="term" value="F:nucleic acid binding"/>
    <property type="evidence" value="ECO:0007669"/>
    <property type="project" value="InterPro"/>
</dbReference>
<dbReference type="GO" id="GO:0004523">
    <property type="term" value="F:RNA-DNA hybrid ribonuclease activity"/>
    <property type="evidence" value="ECO:0007669"/>
    <property type="project" value="InterPro"/>
</dbReference>
<dbReference type="GO" id="GO:0140662">
    <property type="term" value="F:ATP-dependent protein folding chaperone"/>
    <property type="evidence" value="ECO:0007669"/>
    <property type="project" value="InterPro"/>
</dbReference>
<dbReference type="PANTHER" id="PTHR19375">
    <property type="entry name" value="HEAT SHOCK PROTEIN 70KDA"/>
    <property type="match status" value="1"/>
</dbReference>
<dbReference type="FunFam" id="3.30.420.40:FF:000028">
    <property type="entry name" value="heat shock 70 kDa protein-like"/>
    <property type="match status" value="1"/>
</dbReference>
<comment type="caution">
    <text evidence="5">The sequence shown here is derived from an EMBL/GenBank/DDBJ whole genome shotgun (WGS) entry which is preliminary data.</text>
</comment>
<dbReference type="SUPFAM" id="SSF100920">
    <property type="entry name" value="Heat shock protein 70kD (HSP70), peptide-binding domain"/>
    <property type="match status" value="1"/>
</dbReference>
<feature type="domain" description="RNase H type-1" evidence="4">
    <location>
        <begin position="265"/>
        <end position="399"/>
    </location>
</feature>
<dbReference type="Gene3D" id="2.60.34.10">
    <property type="entry name" value="Substrate Binding Domain Of DNAk, Chain A, domain 1"/>
    <property type="match status" value="1"/>
</dbReference>
<dbReference type="AlphaFoldDB" id="A0AAN9JSD5"/>
<evidence type="ECO:0000313" key="5">
    <source>
        <dbReference type="EMBL" id="KAK7303007.1"/>
    </source>
</evidence>
<dbReference type="InterPro" id="IPR002156">
    <property type="entry name" value="RNaseH_domain"/>
</dbReference>
<dbReference type="CDD" id="cd06222">
    <property type="entry name" value="RNase_H_like"/>
    <property type="match status" value="1"/>
</dbReference>
<dbReference type="Proteomes" id="UP001359559">
    <property type="component" value="Unassembled WGS sequence"/>
</dbReference>
<dbReference type="InterPro" id="IPR029047">
    <property type="entry name" value="HSP70_peptide-bd_sf"/>
</dbReference>
<dbReference type="Pfam" id="PF00012">
    <property type="entry name" value="HSP70"/>
    <property type="match status" value="1"/>
</dbReference>
<keyword evidence="6" id="KW-1185">Reference proteome</keyword>
<accession>A0AAN9JSD5</accession>
<dbReference type="SUPFAM" id="SSF100934">
    <property type="entry name" value="Heat shock protein 70kD (HSP70), C-terminal subdomain"/>
    <property type="match status" value="1"/>
</dbReference>
<keyword evidence="2" id="KW-0547">Nucleotide-binding</keyword>
<keyword evidence="3" id="KW-0067">ATP-binding</keyword>
<name>A0AAN9JSD5_CLITE</name>
<dbReference type="FunFam" id="2.60.34.10:FF:000012">
    <property type="entry name" value="Heat shock 70 kDa protein"/>
    <property type="match status" value="1"/>
</dbReference>
<comment type="similarity">
    <text evidence="1">Belongs to the heat shock protein 70 family.</text>
</comment>
<dbReference type="InterPro" id="IPR013126">
    <property type="entry name" value="Hsp_70_fam"/>
</dbReference>
<dbReference type="EMBL" id="JAYKXN010000003">
    <property type="protein sequence ID" value="KAK7303007.1"/>
    <property type="molecule type" value="Genomic_DNA"/>
</dbReference>
<evidence type="ECO:0000256" key="3">
    <source>
        <dbReference type="ARBA" id="ARBA00022840"/>
    </source>
</evidence>
<dbReference type="PRINTS" id="PR00301">
    <property type="entry name" value="HEATSHOCK70"/>
</dbReference>
<gene>
    <name evidence="5" type="ORF">RJT34_13906</name>
</gene>
<proteinExistence type="inferred from homology"/>
<dbReference type="Gene3D" id="3.30.420.10">
    <property type="entry name" value="Ribonuclease H-like superfamily/Ribonuclease H"/>
    <property type="match status" value="1"/>
</dbReference>
<protein>
    <recommendedName>
        <fullName evidence="4">RNase H type-1 domain-containing protein</fullName>
    </recommendedName>
</protein>
<sequence>MFSVNGRVKELCKSINPDEAVAYGAAVQAAILSGEGGKKFEDLLMLDVIPLSLGVETGGGVMSVLIPKNTVIPAQKERVFSTSFDKQRTVLVKVHEGEGTKTVDNFFLGKFVLSGFTPSPRGVPQINVTFDIDVDGILEVTAEDRSTGFKKKISISNKGRLNPEEIRNMVKDSKKYKAEDEGVKKKVKAKNTLEVFAYEMRERAKKIEEAVEETLEWLEGNQLAEVEEFEYMKQELGRYLRDNPSYSTSNSQVKVPIWCTWRCPPNGWVCLNTDGSVFENHRTRCNGGACGGLVRDSSGCFLGGFAVNLGATSVILSELWGVVHGLKLAWDLGCKKVKVDIDSGNALGLVRNGPVANDPAFALVSEINGLVRRDWLVEFSHVFRESNRAADRLAHLGHSHSSELGVKRFSEPPSAITDILRDDLAGVVKQRGVA</sequence>
<evidence type="ECO:0000256" key="2">
    <source>
        <dbReference type="ARBA" id="ARBA00022741"/>
    </source>
</evidence>
<evidence type="ECO:0000259" key="4">
    <source>
        <dbReference type="PROSITE" id="PS50879"/>
    </source>
</evidence>
<dbReference type="PROSITE" id="PS50879">
    <property type="entry name" value="RNASE_H_1"/>
    <property type="match status" value="1"/>
</dbReference>
<dbReference type="InterPro" id="IPR044730">
    <property type="entry name" value="RNase_H-like_dom_plant"/>
</dbReference>
<dbReference type="InterPro" id="IPR029048">
    <property type="entry name" value="HSP70_C_sf"/>
</dbReference>
<organism evidence="5 6">
    <name type="scientific">Clitoria ternatea</name>
    <name type="common">Butterfly pea</name>
    <dbReference type="NCBI Taxonomy" id="43366"/>
    <lineage>
        <taxon>Eukaryota</taxon>
        <taxon>Viridiplantae</taxon>
        <taxon>Streptophyta</taxon>
        <taxon>Embryophyta</taxon>
        <taxon>Tracheophyta</taxon>
        <taxon>Spermatophyta</taxon>
        <taxon>Magnoliopsida</taxon>
        <taxon>eudicotyledons</taxon>
        <taxon>Gunneridae</taxon>
        <taxon>Pentapetalae</taxon>
        <taxon>rosids</taxon>
        <taxon>fabids</taxon>
        <taxon>Fabales</taxon>
        <taxon>Fabaceae</taxon>
        <taxon>Papilionoideae</taxon>
        <taxon>50 kb inversion clade</taxon>
        <taxon>NPAAA clade</taxon>
        <taxon>indigoferoid/millettioid clade</taxon>
        <taxon>Phaseoleae</taxon>
        <taxon>Clitoria</taxon>
    </lineage>
</organism>
<dbReference type="InterPro" id="IPR012337">
    <property type="entry name" value="RNaseH-like_sf"/>
</dbReference>
<dbReference type="InterPro" id="IPR036397">
    <property type="entry name" value="RNaseH_sf"/>
</dbReference>